<keyword evidence="2" id="KW-0812">Transmembrane</keyword>
<name>A9T884_PHYPA</name>
<reference evidence="4 6" key="2">
    <citation type="journal article" date="2018" name="Plant J.">
        <title>The Physcomitrella patens chromosome-scale assembly reveals moss genome structure and evolution.</title>
        <authorList>
            <person name="Lang D."/>
            <person name="Ullrich K.K."/>
            <person name="Murat F."/>
            <person name="Fuchs J."/>
            <person name="Jenkins J."/>
            <person name="Haas F.B."/>
            <person name="Piednoel M."/>
            <person name="Gundlach H."/>
            <person name="Van Bel M."/>
            <person name="Meyberg R."/>
            <person name="Vives C."/>
            <person name="Morata J."/>
            <person name="Symeonidi A."/>
            <person name="Hiss M."/>
            <person name="Muchero W."/>
            <person name="Kamisugi Y."/>
            <person name="Saleh O."/>
            <person name="Blanc G."/>
            <person name="Decker E.L."/>
            <person name="van Gessel N."/>
            <person name="Grimwood J."/>
            <person name="Hayes R.D."/>
            <person name="Graham S.W."/>
            <person name="Gunter L.E."/>
            <person name="McDaniel S.F."/>
            <person name="Hoernstein S.N.W."/>
            <person name="Larsson A."/>
            <person name="Li F.W."/>
            <person name="Perroud P.F."/>
            <person name="Phillips J."/>
            <person name="Ranjan P."/>
            <person name="Rokshar D.S."/>
            <person name="Rothfels C.J."/>
            <person name="Schneider L."/>
            <person name="Shu S."/>
            <person name="Stevenson D.W."/>
            <person name="Thummler F."/>
            <person name="Tillich M."/>
            <person name="Villarreal Aguilar J.C."/>
            <person name="Widiez T."/>
            <person name="Wong G.K."/>
            <person name="Wymore A."/>
            <person name="Zhang Y."/>
            <person name="Zimmer A.D."/>
            <person name="Quatrano R.S."/>
            <person name="Mayer K.F.X."/>
            <person name="Goodstein D."/>
            <person name="Casacuberta J.M."/>
            <person name="Vandepoele K."/>
            <person name="Reski R."/>
            <person name="Cuming A.C."/>
            <person name="Tuskan G.A."/>
            <person name="Maumus F."/>
            <person name="Salse J."/>
            <person name="Schmutz J."/>
            <person name="Rensing S.A."/>
        </authorList>
    </citation>
    <scope>NUCLEOTIDE SEQUENCE [LARGE SCALE GENOMIC DNA]</scope>
    <source>
        <strain evidence="5 6">cv. Gransden 2004</strain>
    </source>
</reference>
<dbReference type="PANTHER" id="PTHR34960">
    <property type="entry name" value="EMB|CAB68146.1-RELATED"/>
    <property type="match status" value="1"/>
</dbReference>
<keyword evidence="2" id="KW-1133">Transmembrane helix</keyword>
<dbReference type="eggNOG" id="ENOG502QTG6">
    <property type="taxonomic scope" value="Eukaryota"/>
</dbReference>
<dbReference type="HOGENOM" id="CLU_032865_0_0_1"/>
<dbReference type="Pfam" id="PF25002">
    <property type="entry name" value="DUF7780"/>
    <property type="match status" value="2"/>
</dbReference>
<evidence type="ECO:0000313" key="4">
    <source>
        <dbReference type="EMBL" id="PNR42220.1"/>
    </source>
</evidence>
<keyword evidence="2" id="KW-0472">Membrane</keyword>
<dbReference type="KEGG" id="ppp:112290708"/>
<dbReference type="EMBL" id="ABEU02000013">
    <property type="protein sequence ID" value="PNR42220.1"/>
    <property type="molecule type" value="Genomic_DNA"/>
</dbReference>
<evidence type="ECO:0000313" key="6">
    <source>
        <dbReference type="Proteomes" id="UP000006727"/>
    </source>
</evidence>
<dbReference type="EnsemblPlants" id="Pp3c13_6400V3.3">
    <property type="protein sequence ID" value="Pp3c13_6400V3.3"/>
    <property type="gene ID" value="Pp3c13_6400"/>
</dbReference>
<proteinExistence type="predicted"/>
<evidence type="ECO:0000313" key="5">
    <source>
        <dbReference type="EnsemblPlants" id="Pp3c13_6400V3.1"/>
    </source>
</evidence>
<dbReference type="RefSeq" id="XP_024393083.1">
    <property type="nucleotide sequence ID" value="XM_024537315.2"/>
</dbReference>
<gene>
    <name evidence="5" type="primary">LOC112290708</name>
    <name evidence="4" type="ORF">PHYPA_017049</name>
</gene>
<feature type="domain" description="DUF7780" evidence="3">
    <location>
        <begin position="116"/>
        <end position="343"/>
    </location>
</feature>
<dbReference type="EnsemblPlants" id="Pp3c13_6400V3.2">
    <property type="protein sequence ID" value="Pp3c13_6400V3.2"/>
    <property type="gene ID" value="Pp3c13_6400"/>
</dbReference>
<evidence type="ECO:0000256" key="1">
    <source>
        <dbReference type="SAM" id="MobiDB-lite"/>
    </source>
</evidence>
<dbReference type="PaxDb" id="3218-PP1S182_46V6.1"/>
<dbReference type="InterPro" id="IPR056682">
    <property type="entry name" value="DUF7780"/>
</dbReference>
<feature type="compositionally biased region" description="Basic and acidic residues" evidence="1">
    <location>
        <begin position="409"/>
        <end position="427"/>
    </location>
</feature>
<dbReference type="GeneID" id="112290708"/>
<dbReference type="OMA" id="TWINAPG"/>
<dbReference type="Gramene" id="Pp3c13_6400V3.2">
    <property type="protein sequence ID" value="Pp3c13_6400V3.2"/>
    <property type="gene ID" value="Pp3c13_6400"/>
</dbReference>
<reference evidence="4 6" key="1">
    <citation type="journal article" date="2008" name="Science">
        <title>The Physcomitrella genome reveals evolutionary insights into the conquest of land by plants.</title>
        <authorList>
            <person name="Rensing S."/>
            <person name="Lang D."/>
            <person name="Zimmer A."/>
            <person name="Terry A."/>
            <person name="Salamov A."/>
            <person name="Shapiro H."/>
            <person name="Nishiyama T."/>
            <person name="Perroud P.-F."/>
            <person name="Lindquist E."/>
            <person name="Kamisugi Y."/>
            <person name="Tanahashi T."/>
            <person name="Sakakibara K."/>
            <person name="Fujita T."/>
            <person name="Oishi K."/>
            <person name="Shin-I T."/>
            <person name="Kuroki Y."/>
            <person name="Toyoda A."/>
            <person name="Suzuki Y."/>
            <person name="Hashimoto A."/>
            <person name="Yamaguchi K."/>
            <person name="Sugano A."/>
            <person name="Kohara Y."/>
            <person name="Fujiyama A."/>
            <person name="Anterola A."/>
            <person name="Aoki S."/>
            <person name="Ashton N."/>
            <person name="Barbazuk W.B."/>
            <person name="Barker E."/>
            <person name="Bennetzen J."/>
            <person name="Bezanilla M."/>
            <person name="Blankenship R."/>
            <person name="Cho S.H."/>
            <person name="Dutcher S."/>
            <person name="Estelle M."/>
            <person name="Fawcett J.A."/>
            <person name="Gundlach H."/>
            <person name="Hanada K."/>
            <person name="Heyl A."/>
            <person name="Hicks K.A."/>
            <person name="Hugh J."/>
            <person name="Lohr M."/>
            <person name="Mayer K."/>
            <person name="Melkozernov A."/>
            <person name="Murata T."/>
            <person name="Nelson D."/>
            <person name="Pils B."/>
            <person name="Prigge M."/>
            <person name="Reiss B."/>
            <person name="Renner T."/>
            <person name="Rombauts S."/>
            <person name="Rushton P."/>
            <person name="Sanderfoot A."/>
            <person name="Schween G."/>
            <person name="Shiu S.-H."/>
            <person name="Stueber K."/>
            <person name="Theodoulou F.L."/>
            <person name="Tu H."/>
            <person name="Van de Peer Y."/>
            <person name="Verrier P.J."/>
            <person name="Waters E."/>
            <person name="Wood A."/>
            <person name="Yang L."/>
            <person name="Cove D."/>
            <person name="Cuming A."/>
            <person name="Hasebe M."/>
            <person name="Lucas S."/>
            <person name="Mishler D.B."/>
            <person name="Reski R."/>
            <person name="Grigoriev I."/>
            <person name="Quatrano R.S."/>
            <person name="Boore J.L."/>
        </authorList>
    </citation>
    <scope>NUCLEOTIDE SEQUENCE [LARGE SCALE GENOMIC DNA]</scope>
    <source>
        <strain evidence="5 6">cv. Gransden 2004</strain>
    </source>
</reference>
<dbReference type="EnsemblPlants" id="Pp3c13_6400V3.1">
    <property type="protein sequence ID" value="Pp3c13_6400V3.1"/>
    <property type="gene ID" value="Pp3c13_6400"/>
</dbReference>
<feature type="region of interest" description="Disordered" evidence="1">
    <location>
        <begin position="401"/>
        <end position="427"/>
    </location>
</feature>
<sequence length="584" mass="65889">MAMGSSGSMSKQPWQECKDNTAFTKAWNSKESGPDSRAAQHRSRVQWWLTFSLCASLVVVSLLWFICAIDNTDEITKSQPQISLDSRVEFLGERLKLRDGKTMAIDDKGSGKMPRAALLGMGTILRIGTRAMQELIVAHLTEDTTSEDLRLFLRSLHRSGSTARADVVLLFPSSPMPTAMAKVIQEEEESFQKLLKDFETGDTSGDSEGSASTELNFTISPFNAMAFKKAGEENQEIVQEIIWGKRYNLSDSTEETIPVQTSPGSASWGSMVAFDVQELDSQDALHGFLDAPPVQLRRWVCYDMLLGTIKFRYRNVLLSQVKGVYVLGDALSTTRELQIIYITTEDTVWRDARQEPVAEGLSRGPENGSNDVEFLKSTIIDRLIVRKESIRRVLRNSSNLKTSENAEGNDLKESSNEGVTEDPKTTEEPLQTWINAPGLIQSVYGTLMWSNLDESNKQFAVVSAAVIMGEVHYVRGLAMKMTSEIVRMAIEHKSRRLFHDKAVLNMWVHNKATIVKKFAEHMKVVRNKDSVVHSAQGSRQPFVYWRKRNPRSRYLIVHQEDHDGVQELRQELCRLAPTIYKRCL</sequence>
<evidence type="ECO:0000259" key="3">
    <source>
        <dbReference type="Pfam" id="PF25002"/>
    </source>
</evidence>
<feature type="domain" description="DUF7780" evidence="3">
    <location>
        <begin position="454"/>
        <end position="513"/>
    </location>
</feature>
<dbReference type="Gramene" id="Pp3c13_6400V3.3">
    <property type="protein sequence ID" value="Pp3c13_6400V3.3"/>
    <property type="gene ID" value="Pp3c13_6400"/>
</dbReference>
<keyword evidence="6" id="KW-1185">Reference proteome</keyword>
<accession>A9T884</accession>
<dbReference type="FunCoup" id="A9T884">
    <property type="interactions" value="137"/>
</dbReference>
<organism evidence="4">
    <name type="scientific">Physcomitrium patens</name>
    <name type="common">Spreading-leaved earth moss</name>
    <name type="synonym">Physcomitrella patens</name>
    <dbReference type="NCBI Taxonomy" id="3218"/>
    <lineage>
        <taxon>Eukaryota</taxon>
        <taxon>Viridiplantae</taxon>
        <taxon>Streptophyta</taxon>
        <taxon>Embryophyta</taxon>
        <taxon>Bryophyta</taxon>
        <taxon>Bryophytina</taxon>
        <taxon>Bryopsida</taxon>
        <taxon>Funariidae</taxon>
        <taxon>Funariales</taxon>
        <taxon>Funariaceae</taxon>
        <taxon>Physcomitrium</taxon>
    </lineage>
</organism>
<protein>
    <recommendedName>
        <fullName evidence="3">DUF7780 domain-containing protein</fullName>
    </recommendedName>
</protein>
<feature type="transmembrane region" description="Helical" evidence="2">
    <location>
        <begin position="47"/>
        <end position="66"/>
    </location>
</feature>
<dbReference type="Proteomes" id="UP000006727">
    <property type="component" value="Chromosome 13"/>
</dbReference>
<dbReference type="OrthoDB" id="1921707at2759"/>
<dbReference type="AlphaFoldDB" id="A9T884"/>
<dbReference type="Gramene" id="Pp3c13_6400V3.1">
    <property type="protein sequence ID" value="Pp3c13_6400V3.1"/>
    <property type="gene ID" value="Pp3c13_6400"/>
</dbReference>
<reference evidence="5" key="3">
    <citation type="submission" date="2020-12" db="UniProtKB">
        <authorList>
            <consortium name="EnsemblPlants"/>
        </authorList>
    </citation>
    <scope>IDENTIFICATION</scope>
</reference>
<evidence type="ECO:0000256" key="2">
    <source>
        <dbReference type="SAM" id="Phobius"/>
    </source>
</evidence>
<dbReference type="PANTHER" id="PTHR34960:SF1">
    <property type="entry name" value="EMB|CAB68146.1-RELATED"/>
    <property type="match status" value="1"/>
</dbReference>